<evidence type="ECO:0000256" key="13">
    <source>
        <dbReference type="SAM" id="MobiDB-lite"/>
    </source>
</evidence>
<evidence type="ECO:0000256" key="9">
    <source>
        <dbReference type="ARBA" id="ARBA00023146"/>
    </source>
</evidence>
<dbReference type="Gene3D" id="3.40.50.620">
    <property type="entry name" value="HUPs"/>
    <property type="match status" value="1"/>
</dbReference>
<dbReference type="Gene3D" id="1.20.1050.10">
    <property type="match status" value="1"/>
</dbReference>
<dbReference type="STRING" id="1160509.A0A3N4HL97"/>
<feature type="region of interest" description="Disordered" evidence="13">
    <location>
        <begin position="159"/>
        <end position="186"/>
    </location>
</feature>
<evidence type="ECO:0000256" key="5">
    <source>
        <dbReference type="ARBA" id="ARBA00022598"/>
    </source>
</evidence>
<evidence type="ECO:0000313" key="19">
    <source>
        <dbReference type="Proteomes" id="UP000275078"/>
    </source>
</evidence>
<dbReference type="Pfam" id="PF20974">
    <property type="entry name" value="tRNA-synt_1c_C2"/>
    <property type="match status" value="1"/>
</dbReference>
<evidence type="ECO:0000256" key="7">
    <source>
        <dbReference type="ARBA" id="ARBA00022840"/>
    </source>
</evidence>
<keyword evidence="4" id="KW-0963">Cytoplasm</keyword>
<dbReference type="InterPro" id="IPR020059">
    <property type="entry name" value="Glu/Gln-tRNA-synth_Ib_codon-bd"/>
</dbReference>
<dbReference type="HAMAP" id="MF_02076">
    <property type="entry name" value="Glu_tRNA_synth_type2"/>
    <property type="match status" value="1"/>
</dbReference>
<dbReference type="OrthoDB" id="10250478at2759"/>
<evidence type="ECO:0000259" key="17">
    <source>
        <dbReference type="Pfam" id="PF20974"/>
    </source>
</evidence>
<dbReference type="GO" id="GO:0017102">
    <property type="term" value="C:methionyl glutamyl tRNA synthetase complex"/>
    <property type="evidence" value="ECO:0007669"/>
    <property type="project" value="TreeGrafter"/>
</dbReference>
<comment type="subcellular location">
    <subcellularLocation>
        <location evidence="1">Cytoplasm</location>
    </subcellularLocation>
</comment>
<protein>
    <recommendedName>
        <fullName evidence="3">glutamate--tRNA ligase</fullName>
        <ecNumber evidence="3">6.1.1.17</ecNumber>
    </recommendedName>
    <alternativeName>
        <fullName evidence="10">Glutamyl-tRNA synthetase</fullName>
    </alternativeName>
</protein>
<evidence type="ECO:0000313" key="18">
    <source>
        <dbReference type="EMBL" id="RPA74549.1"/>
    </source>
</evidence>
<evidence type="ECO:0000256" key="4">
    <source>
        <dbReference type="ARBA" id="ARBA00022490"/>
    </source>
</evidence>
<evidence type="ECO:0000256" key="6">
    <source>
        <dbReference type="ARBA" id="ARBA00022741"/>
    </source>
</evidence>
<dbReference type="InterPro" id="IPR036282">
    <property type="entry name" value="Glutathione-S-Trfase_C_sf"/>
</dbReference>
<dbReference type="InterPro" id="IPR020056">
    <property type="entry name" value="Rbsml_bL25/Gln-tRNA_synth_N"/>
</dbReference>
<dbReference type="InterPro" id="IPR004526">
    <property type="entry name" value="Glu-tRNA-synth_arc/euk"/>
</dbReference>
<dbReference type="FunFam" id="3.40.50.620:FF:000037">
    <property type="entry name" value="Glutamine--tRNA ligase cytoplasmic"/>
    <property type="match status" value="1"/>
</dbReference>
<reference evidence="18 19" key="1">
    <citation type="journal article" date="2018" name="Nat. Ecol. Evol.">
        <title>Pezizomycetes genomes reveal the molecular basis of ectomycorrhizal truffle lifestyle.</title>
        <authorList>
            <person name="Murat C."/>
            <person name="Payen T."/>
            <person name="Noel B."/>
            <person name="Kuo A."/>
            <person name="Morin E."/>
            <person name="Chen J."/>
            <person name="Kohler A."/>
            <person name="Krizsan K."/>
            <person name="Balestrini R."/>
            <person name="Da Silva C."/>
            <person name="Montanini B."/>
            <person name="Hainaut M."/>
            <person name="Levati E."/>
            <person name="Barry K.W."/>
            <person name="Belfiori B."/>
            <person name="Cichocki N."/>
            <person name="Clum A."/>
            <person name="Dockter R.B."/>
            <person name="Fauchery L."/>
            <person name="Guy J."/>
            <person name="Iotti M."/>
            <person name="Le Tacon F."/>
            <person name="Lindquist E.A."/>
            <person name="Lipzen A."/>
            <person name="Malagnac F."/>
            <person name="Mello A."/>
            <person name="Molinier V."/>
            <person name="Miyauchi S."/>
            <person name="Poulain J."/>
            <person name="Riccioni C."/>
            <person name="Rubini A."/>
            <person name="Sitrit Y."/>
            <person name="Splivallo R."/>
            <person name="Traeger S."/>
            <person name="Wang M."/>
            <person name="Zifcakova L."/>
            <person name="Wipf D."/>
            <person name="Zambonelli A."/>
            <person name="Paolocci F."/>
            <person name="Nowrousian M."/>
            <person name="Ottonello S."/>
            <person name="Baldrian P."/>
            <person name="Spatafora J.W."/>
            <person name="Henrissat B."/>
            <person name="Nagy L.G."/>
            <person name="Aury J.M."/>
            <person name="Wincker P."/>
            <person name="Grigoriev I.V."/>
            <person name="Bonfante P."/>
            <person name="Martin F.M."/>
        </authorList>
    </citation>
    <scope>NUCLEOTIDE SEQUENCE [LARGE SCALE GENOMIC DNA]</scope>
    <source>
        <strain evidence="18 19">RN42</strain>
    </source>
</reference>
<dbReference type="EC" id="6.1.1.17" evidence="3"/>
<accession>A0A3N4HL97</accession>
<feature type="domain" description="Glutamyl/glutaminyl-tRNA synthetase class Ib anti-codon binding" evidence="15">
    <location>
        <begin position="550"/>
        <end position="642"/>
    </location>
</feature>
<evidence type="ECO:0000256" key="2">
    <source>
        <dbReference type="ARBA" id="ARBA00008927"/>
    </source>
</evidence>
<feature type="domain" description="tRNA synthetases class I (E and Q) anti-codon binding" evidence="17">
    <location>
        <begin position="654"/>
        <end position="726"/>
    </location>
</feature>
<dbReference type="InterPro" id="IPR041103">
    <property type="entry name" value="GluRS_N"/>
</dbReference>
<dbReference type="PRINTS" id="PR00987">
    <property type="entry name" value="TRNASYNTHGLU"/>
</dbReference>
<dbReference type="SUPFAM" id="SSF47616">
    <property type="entry name" value="GST C-terminal domain-like"/>
    <property type="match status" value="1"/>
</dbReference>
<dbReference type="AlphaFoldDB" id="A0A3N4HL97"/>
<name>A0A3N4HL97_ASCIM</name>
<dbReference type="GO" id="GO:0005829">
    <property type="term" value="C:cytosol"/>
    <property type="evidence" value="ECO:0007669"/>
    <property type="project" value="TreeGrafter"/>
</dbReference>
<dbReference type="Pfam" id="PF18466">
    <property type="entry name" value="GluRS_N"/>
    <property type="match status" value="1"/>
</dbReference>
<dbReference type="GO" id="GO:0005524">
    <property type="term" value="F:ATP binding"/>
    <property type="evidence" value="ECO:0007669"/>
    <property type="project" value="UniProtKB-KW"/>
</dbReference>
<dbReference type="EMBL" id="ML119787">
    <property type="protein sequence ID" value="RPA74549.1"/>
    <property type="molecule type" value="Genomic_DNA"/>
</dbReference>
<feature type="compositionally biased region" description="Basic and acidic residues" evidence="13">
    <location>
        <begin position="159"/>
        <end position="178"/>
    </location>
</feature>
<dbReference type="PANTHER" id="PTHR43097:SF5">
    <property type="entry name" value="GLUTAMATE--TRNA LIGASE"/>
    <property type="match status" value="1"/>
</dbReference>
<keyword evidence="7 12" id="KW-0067">ATP-binding</keyword>
<dbReference type="PANTHER" id="PTHR43097">
    <property type="entry name" value="GLUTAMINE-TRNA LIGASE"/>
    <property type="match status" value="1"/>
</dbReference>
<feature type="domain" description="Glutamyl/glutaminyl-tRNA synthetase class Ib catalytic" evidence="14">
    <location>
        <begin position="243"/>
        <end position="547"/>
    </location>
</feature>
<evidence type="ECO:0000256" key="1">
    <source>
        <dbReference type="ARBA" id="ARBA00004496"/>
    </source>
</evidence>
<keyword evidence="6 12" id="KW-0547">Nucleotide-binding</keyword>
<dbReference type="SUPFAM" id="SSF50715">
    <property type="entry name" value="Ribosomal protein L25-like"/>
    <property type="match status" value="1"/>
</dbReference>
<keyword evidence="19" id="KW-1185">Reference proteome</keyword>
<evidence type="ECO:0000259" key="14">
    <source>
        <dbReference type="Pfam" id="PF00749"/>
    </source>
</evidence>
<evidence type="ECO:0000256" key="3">
    <source>
        <dbReference type="ARBA" id="ARBA00012835"/>
    </source>
</evidence>
<dbReference type="PROSITE" id="PS00178">
    <property type="entry name" value="AA_TRNA_LIGASE_I"/>
    <property type="match status" value="1"/>
</dbReference>
<gene>
    <name evidence="18" type="ORF">BJ508DRAFT_418569</name>
</gene>
<comment type="similarity">
    <text evidence="2">Belongs to the class-I aminoacyl-tRNA synthetase family. Glutamate--tRNA ligase type 2 subfamily.</text>
</comment>
<evidence type="ECO:0000256" key="11">
    <source>
        <dbReference type="ARBA" id="ARBA00048351"/>
    </source>
</evidence>
<dbReference type="Gene3D" id="2.40.240.10">
    <property type="entry name" value="Ribosomal Protein L25, Chain P"/>
    <property type="match status" value="2"/>
</dbReference>
<dbReference type="Pfam" id="PF03950">
    <property type="entry name" value="tRNA-synt_1c_C"/>
    <property type="match status" value="1"/>
</dbReference>
<dbReference type="GO" id="GO:0006424">
    <property type="term" value="P:glutamyl-tRNA aminoacylation"/>
    <property type="evidence" value="ECO:0007669"/>
    <property type="project" value="InterPro"/>
</dbReference>
<comment type="catalytic activity">
    <reaction evidence="11">
        <text>tRNA(Glu) + L-glutamate + ATP = L-glutamyl-tRNA(Glu) + AMP + diphosphate</text>
        <dbReference type="Rhea" id="RHEA:23540"/>
        <dbReference type="Rhea" id="RHEA-COMP:9663"/>
        <dbReference type="Rhea" id="RHEA-COMP:9680"/>
        <dbReference type="ChEBI" id="CHEBI:29985"/>
        <dbReference type="ChEBI" id="CHEBI:30616"/>
        <dbReference type="ChEBI" id="CHEBI:33019"/>
        <dbReference type="ChEBI" id="CHEBI:78442"/>
        <dbReference type="ChEBI" id="CHEBI:78520"/>
        <dbReference type="ChEBI" id="CHEBI:456215"/>
        <dbReference type="EC" id="6.1.1.17"/>
    </reaction>
</comment>
<evidence type="ECO:0000256" key="8">
    <source>
        <dbReference type="ARBA" id="ARBA00022917"/>
    </source>
</evidence>
<dbReference type="InterPro" id="IPR000924">
    <property type="entry name" value="Glu/Gln-tRNA-synth"/>
</dbReference>
<dbReference type="InterPro" id="IPR049437">
    <property type="entry name" value="tRNA-synt_1c_C2"/>
</dbReference>
<dbReference type="InterPro" id="IPR050132">
    <property type="entry name" value="Gln/Glu-tRNA_Ligase"/>
</dbReference>
<evidence type="ECO:0000259" key="15">
    <source>
        <dbReference type="Pfam" id="PF03950"/>
    </source>
</evidence>
<dbReference type="InterPro" id="IPR011035">
    <property type="entry name" value="Ribosomal_bL25/Gln-tRNA_synth"/>
</dbReference>
<dbReference type="Pfam" id="PF00749">
    <property type="entry name" value="tRNA-synt_1c"/>
    <property type="match status" value="1"/>
</dbReference>
<evidence type="ECO:0000256" key="12">
    <source>
        <dbReference type="RuleBase" id="RU363037"/>
    </source>
</evidence>
<organism evidence="18 19">
    <name type="scientific">Ascobolus immersus RN42</name>
    <dbReference type="NCBI Taxonomy" id="1160509"/>
    <lineage>
        <taxon>Eukaryota</taxon>
        <taxon>Fungi</taxon>
        <taxon>Dikarya</taxon>
        <taxon>Ascomycota</taxon>
        <taxon>Pezizomycotina</taxon>
        <taxon>Pezizomycetes</taxon>
        <taxon>Pezizales</taxon>
        <taxon>Ascobolaceae</taxon>
        <taxon>Ascobolus</taxon>
    </lineage>
</organism>
<evidence type="ECO:0000256" key="10">
    <source>
        <dbReference type="ARBA" id="ARBA00030865"/>
    </source>
</evidence>
<keyword evidence="9 12" id="KW-0030">Aminoacyl-tRNA synthetase</keyword>
<dbReference type="InterPro" id="IPR014729">
    <property type="entry name" value="Rossmann-like_a/b/a_fold"/>
</dbReference>
<keyword evidence="5 12" id="KW-0436">Ligase</keyword>
<dbReference type="GO" id="GO:0004818">
    <property type="term" value="F:glutamate-tRNA ligase activity"/>
    <property type="evidence" value="ECO:0007669"/>
    <property type="project" value="UniProtKB-EC"/>
</dbReference>
<dbReference type="InterPro" id="IPR020058">
    <property type="entry name" value="Glu/Gln-tRNA-synth_Ib_cat-dom"/>
</dbReference>
<proteinExistence type="inferred from homology"/>
<dbReference type="InterPro" id="IPR001412">
    <property type="entry name" value="aa-tRNA-synth_I_CS"/>
</dbReference>
<sequence>MSNLTLYVTKNQKQKFDIYPALILAEIVNETVPEKSIAFGYKDVDLIEKGNTNSAVGLEVDGGEFIYGAQPIIKKLLESFPDVFKTVDQQLIQNEIDRAYKSLASTDNKALTAALEDLEDTLALRTYLVGYTPTAADAIVFGYIRGSLKILGSLKTPKKVEKKEEKKEETPAGEDGKPKEKKKEKKVKAEPVMQYINIDRWMKHLEAKVPAFKKGVDAVVAIKNAQGKKGGSFIELKGTEKGVVTRFPPEPSGYMHIGHAIAALINTFAAEMYKGKLILRFDDTNPTKEKQEYADAIEQDLGTLGINFEGPTYTSDYFQQCYDAAVKLIEQGKAYCDDTEQMKMREERMAKQPSSRRDRSVEENLKIFTEEMKNATEVGQKNCLRAKISYDDNNGAMRDPVIYRCNPEPHHRTGTTWKMYPTYDFACPIVDCAQGVTHAFRTNEYNDRNPQYHWMLTAIGLRDVHIEEFARLTFVNTVLSKRHLTTFVDEGKVSGWDDPRFPTVRGIIRRGMQVEALRRFLQLRGFQKGAATLEWTELWKKNLEVIDPIAPRHTALLKDGLVTVKVEGAPETAQVEDKPKHKKNPAVGTKKTYFSNEIFLEQSDAQASTEGEELTLMDWGNAFVTKVVKDEDGKVTDLALKLHLEGDFKKTKRKITWLSTAQETVPVELRIYGPLITGTLTEDKTPYDLFNEQSEVIEKAVADVNVKELKKDDVIQFERKGYFRVDSPYEEGKEAVLINIPTV</sequence>
<keyword evidence="8 12" id="KW-0648">Protein biosynthesis</keyword>
<feature type="domain" description="Glutamate--tRNA ligase N-terminal" evidence="16">
    <location>
        <begin position="26"/>
        <end position="81"/>
    </location>
</feature>
<dbReference type="SUPFAM" id="SSF52374">
    <property type="entry name" value="Nucleotidylyl transferase"/>
    <property type="match status" value="1"/>
</dbReference>
<evidence type="ECO:0000259" key="16">
    <source>
        <dbReference type="Pfam" id="PF18466"/>
    </source>
</evidence>
<dbReference type="Proteomes" id="UP000275078">
    <property type="component" value="Unassembled WGS sequence"/>
</dbReference>
<dbReference type="NCBIfam" id="TIGR00463">
    <property type="entry name" value="gltX_arch"/>
    <property type="match status" value="1"/>
</dbReference>